<accession>A0A1I6U4Y9</accession>
<dbReference type="SUPFAM" id="SSF53474">
    <property type="entry name" value="alpha/beta-Hydrolases"/>
    <property type="match status" value="1"/>
</dbReference>
<keyword evidence="2" id="KW-1185">Reference proteome</keyword>
<dbReference type="EMBL" id="FPAA01000013">
    <property type="protein sequence ID" value="SFS96492.1"/>
    <property type="molecule type" value="Genomic_DNA"/>
</dbReference>
<organism evidence="1 2">
    <name type="scientific">Marininema halotolerans</name>
    <dbReference type="NCBI Taxonomy" id="1155944"/>
    <lineage>
        <taxon>Bacteria</taxon>
        <taxon>Bacillati</taxon>
        <taxon>Bacillota</taxon>
        <taxon>Bacilli</taxon>
        <taxon>Bacillales</taxon>
        <taxon>Thermoactinomycetaceae</taxon>
        <taxon>Marininema</taxon>
    </lineage>
</organism>
<sequence length="374" mass="43054">MSAHKKFTFLIIHGMGEQQEFSTLDLFTRNLMNVLHAHTQTPILLEHCHDPLHPVIENFVRLTYSDPTPTQLDLHEYYWAPTSERSISFKEIIQWLIHASKGAKHFYQTHQALAAKYDWDSTLTTLDQLYLKEIGGVTEGVGSLPILRQKLPHWLEPLLRLIMSNSEKLVVDYLGDVATYTTTDKRLSQYATRLEILNGAIAKVRYLLEKDCEHLILLGHSLGSVIAYDVLNGIHLAIQSDPVFKDHHHALKKLITFGSPLDKVAFFLSDQTPVTYSIKRWMINNLLSYRQLHTPPTFPGFVQTTPFLEPILEQLPWENYWDPKDPISGPLDYYTHVENIQVDNGLSWGYAHSGYWTNNHFYNQAIIPLLDSPK</sequence>
<proteinExistence type="predicted"/>
<dbReference type="RefSeq" id="WP_091838947.1">
    <property type="nucleotide sequence ID" value="NZ_FPAA01000013.1"/>
</dbReference>
<evidence type="ECO:0000313" key="1">
    <source>
        <dbReference type="EMBL" id="SFS96492.1"/>
    </source>
</evidence>
<dbReference type="Proteomes" id="UP000198660">
    <property type="component" value="Unassembled WGS sequence"/>
</dbReference>
<reference evidence="2" key="1">
    <citation type="submission" date="2016-10" db="EMBL/GenBank/DDBJ databases">
        <authorList>
            <person name="Varghese N."/>
            <person name="Submissions S."/>
        </authorList>
    </citation>
    <scope>NUCLEOTIDE SEQUENCE [LARGE SCALE GENOMIC DNA]</scope>
    <source>
        <strain evidence="2">DSM 45789</strain>
    </source>
</reference>
<dbReference type="InterPro" id="IPR029058">
    <property type="entry name" value="AB_hydrolase_fold"/>
</dbReference>
<name>A0A1I6U4Y9_9BACL</name>
<gene>
    <name evidence="1" type="ORF">SAMN05444972_11377</name>
</gene>
<protein>
    <submittedName>
        <fullName evidence="1">Uncharacterized protein</fullName>
    </submittedName>
</protein>
<dbReference type="AlphaFoldDB" id="A0A1I6U4Y9"/>
<dbReference type="OrthoDB" id="4058760at2"/>
<evidence type="ECO:0000313" key="2">
    <source>
        <dbReference type="Proteomes" id="UP000198660"/>
    </source>
</evidence>